<evidence type="ECO:0000313" key="2">
    <source>
        <dbReference type="EMBL" id="TRX02881.1"/>
    </source>
</evidence>
<accession>A0ABY3CG65</accession>
<sequence length="146" mass="16575">MKKITLLLLMFSVFSYAQDKPFGTTLDEYNYMTKGYKIQVSSGLDVKKGYRVDDVTSYATPLYDFNFKSLVREKDGVSAGLILVATSKMWSNVYYLGIPVDNAQLFGVFNADVNLWDESMTTAYSEASSYLMAHLYRIYSLPKSVK</sequence>
<comment type="caution">
    <text evidence="2">The sequence shown here is derived from an EMBL/GenBank/DDBJ whole genome shotgun (WGS) entry which is preliminary data.</text>
</comment>
<keyword evidence="3" id="KW-1185">Reference proteome</keyword>
<evidence type="ECO:0000256" key="1">
    <source>
        <dbReference type="SAM" id="SignalP"/>
    </source>
</evidence>
<feature type="chain" id="PRO_5046996901" evidence="1">
    <location>
        <begin position="18"/>
        <end position="146"/>
    </location>
</feature>
<proteinExistence type="predicted"/>
<evidence type="ECO:0000313" key="3">
    <source>
        <dbReference type="Proteomes" id="UP000318528"/>
    </source>
</evidence>
<dbReference type="RefSeq" id="WP_143388705.1">
    <property type="nucleotide sequence ID" value="NZ_VJZM01000037.1"/>
</dbReference>
<organism evidence="2 3">
    <name type="scientific">Flavobacterium gawalongense</name>
    <dbReference type="NCBI Taxonomy" id="2594432"/>
    <lineage>
        <taxon>Bacteria</taxon>
        <taxon>Pseudomonadati</taxon>
        <taxon>Bacteroidota</taxon>
        <taxon>Flavobacteriia</taxon>
        <taxon>Flavobacteriales</taxon>
        <taxon>Flavobacteriaceae</taxon>
        <taxon>Flavobacterium</taxon>
    </lineage>
</organism>
<dbReference type="Proteomes" id="UP000318528">
    <property type="component" value="Unassembled WGS sequence"/>
</dbReference>
<feature type="signal peptide" evidence="1">
    <location>
        <begin position="1"/>
        <end position="17"/>
    </location>
</feature>
<keyword evidence="1" id="KW-0732">Signal</keyword>
<reference evidence="2 3" key="1">
    <citation type="submission" date="2019-07" db="EMBL/GenBank/DDBJ databases">
        <title>Novel species of Flavobacterium.</title>
        <authorList>
            <person name="Liu Q."/>
            <person name="Xin Y.-H."/>
        </authorList>
    </citation>
    <scope>NUCLEOTIDE SEQUENCE [LARGE SCALE GENOMIC DNA]</scope>
    <source>
        <strain evidence="2 3">GSP39</strain>
    </source>
</reference>
<name>A0ABY3CG65_9FLAO</name>
<dbReference type="EMBL" id="VJZN01000037">
    <property type="protein sequence ID" value="TRX02881.1"/>
    <property type="molecule type" value="Genomic_DNA"/>
</dbReference>
<gene>
    <name evidence="2" type="ORF">FNW12_15865</name>
</gene>
<protein>
    <submittedName>
        <fullName evidence="2">Uncharacterized protein</fullName>
    </submittedName>
</protein>